<dbReference type="GO" id="GO:0042613">
    <property type="term" value="C:MHC class II protein complex"/>
    <property type="evidence" value="ECO:0007669"/>
    <property type="project" value="UniProtKB-KW"/>
</dbReference>
<dbReference type="InterPro" id="IPR007110">
    <property type="entry name" value="Ig-like_dom"/>
</dbReference>
<sequence>MQVCYIGLPVPCQFAASINSSFTLGISPNAIPPPGLRPATDTGDAAHVIGSSVPAAHFLEQIKHECYFSNGTERMRFVQRLTHTRRSMRASTATWESSGRWQSWSGGESRNGISQKNLLGYLRGLLDTYCRHNCGVSLTAEALKRLHAELTVYPVETQPLQHRNLLVCSVSGFYLDSIKVRWFWNGQKEKAVVTFQTLVMLETVLQSGEVYTCQVEHPSVTSPLTSEPAQSKMLSGVGGFVLGLLFPGAGLFIYFRNQKGEEPLGAGSLHRLFWRKKYGFPEISSRCVSGLVLSLSFPS</sequence>
<dbReference type="InterPro" id="IPR003597">
    <property type="entry name" value="Ig_C1-set"/>
</dbReference>
<keyword evidence="9" id="KW-0325">Glycoprotein</keyword>
<dbReference type="SUPFAM" id="SSF48726">
    <property type="entry name" value="Immunoglobulin"/>
    <property type="match status" value="1"/>
</dbReference>
<dbReference type="SUPFAM" id="SSF54452">
    <property type="entry name" value="MHC antigen-recognition domain"/>
    <property type="match status" value="1"/>
</dbReference>
<dbReference type="InterPro" id="IPR011162">
    <property type="entry name" value="MHC_I/II-like_Ag-recog"/>
</dbReference>
<dbReference type="InterPro" id="IPR050160">
    <property type="entry name" value="MHC/Immunoglobulin"/>
</dbReference>
<evidence type="ECO:0000256" key="5">
    <source>
        <dbReference type="ARBA" id="ARBA00022989"/>
    </source>
</evidence>
<keyword evidence="4" id="KW-0391">Immunity</keyword>
<dbReference type="GO" id="GO:0002504">
    <property type="term" value="P:antigen processing and presentation of peptide or polysaccharide antigen via MHC class II"/>
    <property type="evidence" value="ECO:0007669"/>
    <property type="project" value="UniProtKB-KW"/>
</dbReference>
<evidence type="ECO:0000256" key="2">
    <source>
        <dbReference type="ARBA" id="ARBA00022692"/>
    </source>
</evidence>
<evidence type="ECO:0000256" key="4">
    <source>
        <dbReference type="ARBA" id="ARBA00022859"/>
    </source>
</evidence>
<dbReference type="SMART" id="SM00921">
    <property type="entry name" value="MHC_II_beta"/>
    <property type="match status" value="1"/>
</dbReference>
<comment type="subcellular location">
    <subcellularLocation>
        <location evidence="1">Membrane</location>
        <topology evidence="1">Single-pass type I membrane protein</topology>
    </subcellularLocation>
</comment>
<feature type="transmembrane region" description="Helical" evidence="11">
    <location>
        <begin position="233"/>
        <end position="255"/>
    </location>
</feature>
<keyword evidence="5 11" id="KW-1133">Transmembrane helix</keyword>
<dbReference type="PANTHER" id="PTHR19944">
    <property type="entry name" value="MHC CLASS II-RELATED"/>
    <property type="match status" value="1"/>
</dbReference>
<evidence type="ECO:0000256" key="10">
    <source>
        <dbReference type="ARBA" id="ARBA00023182"/>
    </source>
</evidence>
<accession>A0A8D2GLS9</accession>
<evidence type="ECO:0000313" key="14">
    <source>
        <dbReference type="Proteomes" id="UP000694411"/>
    </source>
</evidence>
<keyword evidence="7 11" id="KW-0472">Membrane</keyword>
<dbReference type="Gene3D" id="2.60.40.10">
    <property type="entry name" value="Immunoglobulins"/>
    <property type="match status" value="1"/>
</dbReference>
<evidence type="ECO:0000256" key="3">
    <source>
        <dbReference type="ARBA" id="ARBA00022729"/>
    </source>
</evidence>
<keyword evidence="14" id="KW-1185">Reference proteome</keyword>
<reference evidence="13" key="1">
    <citation type="submission" date="2018-05" db="EMBL/GenBank/DDBJ databases">
        <title>Whole genome of Theropithecus gelada.</title>
        <authorList>
            <person name="Chiou K.L."/>
            <person name="Snyder-Mackler N."/>
        </authorList>
    </citation>
    <scope>NUCLEOTIDE SEQUENCE [LARGE SCALE GENOMIC DNA]</scope>
</reference>
<keyword evidence="8" id="KW-1015">Disulfide bond</keyword>
<evidence type="ECO:0000256" key="8">
    <source>
        <dbReference type="ARBA" id="ARBA00023157"/>
    </source>
</evidence>
<reference evidence="13" key="2">
    <citation type="submission" date="2025-08" db="UniProtKB">
        <authorList>
            <consortium name="Ensembl"/>
        </authorList>
    </citation>
    <scope>IDENTIFICATION</scope>
</reference>
<dbReference type="InterPro" id="IPR013783">
    <property type="entry name" value="Ig-like_fold"/>
</dbReference>
<dbReference type="GO" id="GO:0002250">
    <property type="term" value="P:adaptive immune response"/>
    <property type="evidence" value="ECO:0007669"/>
    <property type="project" value="UniProtKB-KW"/>
</dbReference>
<keyword evidence="10" id="KW-0491">MHC II</keyword>
<keyword evidence="6" id="KW-1064">Adaptive immunity</keyword>
<dbReference type="PROSITE" id="PS50835">
    <property type="entry name" value="IG_LIKE"/>
    <property type="match status" value="1"/>
</dbReference>
<dbReference type="AlphaFoldDB" id="A0A8D2GLS9"/>
<evidence type="ECO:0000313" key="13">
    <source>
        <dbReference type="Ensembl" id="ENSTGEP00000036971.1"/>
    </source>
</evidence>
<keyword evidence="3" id="KW-0732">Signal</keyword>
<evidence type="ECO:0000256" key="11">
    <source>
        <dbReference type="SAM" id="Phobius"/>
    </source>
</evidence>
<name>A0A8D2GLS9_THEGE</name>
<evidence type="ECO:0000256" key="1">
    <source>
        <dbReference type="ARBA" id="ARBA00004479"/>
    </source>
</evidence>
<evidence type="ECO:0000256" key="6">
    <source>
        <dbReference type="ARBA" id="ARBA00023130"/>
    </source>
</evidence>
<evidence type="ECO:0000256" key="9">
    <source>
        <dbReference type="ARBA" id="ARBA00023180"/>
    </source>
</evidence>
<dbReference type="PANTHER" id="PTHR19944:SF99">
    <property type="entry name" value="HLA CLASS II HISTOCOMPATIBILITY ANTIGEN, DRB1 BETA CHAIN"/>
    <property type="match status" value="1"/>
</dbReference>
<reference evidence="13" key="3">
    <citation type="submission" date="2025-09" db="UniProtKB">
        <authorList>
            <consortium name="Ensembl"/>
        </authorList>
    </citation>
    <scope>IDENTIFICATION</scope>
</reference>
<dbReference type="InterPro" id="IPR014745">
    <property type="entry name" value="MHC_II_a/b_N"/>
</dbReference>
<protein>
    <recommendedName>
        <fullName evidence="12">Ig-like domain-containing protein</fullName>
    </recommendedName>
</protein>
<feature type="domain" description="Ig-like" evidence="12">
    <location>
        <begin position="166"/>
        <end position="235"/>
    </location>
</feature>
<keyword evidence="2 11" id="KW-0812">Transmembrane</keyword>
<dbReference type="Ensembl" id="ENSTGET00000043893.1">
    <property type="protein sequence ID" value="ENSTGEP00000036971.1"/>
    <property type="gene ID" value="ENSTGEG00000029439.1"/>
</dbReference>
<dbReference type="Gene3D" id="3.10.320.10">
    <property type="entry name" value="Class II Histocompatibility Antigen, M Beta Chain, Chain B, domain 1"/>
    <property type="match status" value="1"/>
</dbReference>
<dbReference type="Proteomes" id="UP000694411">
    <property type="component" value="Chromosome 4"/>
</dbReference>
<dbReference type="InterPro" id="IPR000353">
    <property type="entry name" value="MHC_II_b_N"/>
</dbReference>
<dbReference type="InterPro" id="IPR036179">
    <property type="entry name" value="Ig-like_dom_sf"/>
</dbReference>
<evidence type="ECO:0000256" key="7">
    <source>
        <dbReference type="ARBA" id="ARBA00023136"/>
    </source>
</evidence>
<dbReference type="InterPro" id="IPR003006">
    <property type="entry name" value="Ig/MHC_CS"/>
</dbReference>
<proteinExistence type="predicted"/>
<dbReference type="SMART" id="SM00407">
    <property type="entry name" value="IGc1"/>
    <property type="match status" value="1"/>
</dbReference>
<dbReference type="Pfam" id="PF00969">
    <property type="entry name" value="MHC_II_beta"/>
    <property type="match status" value="1"/>
</dbReference>
<dbReference type="Pfam" id="PF07654">
    <property type="entry name" value="C1-set"/>
    <property type="match status" value="1"/>
</dbReference>
<evidence type="ECO:0000259" key="12">
    <source>
        <dbReference type="PROSITE" id="PS50835"/>
    </source>
</evidence>
<organism evidence="13 14">
    <name type="scientific">Theropithecus gelada</name>
    <name type="common">Gelada baboon</name>
    <dbReference type="NCBI Taxonomy" id="9565"/>
    <lineage>
        <taxon>Eukaryota</taxon>
        <taxon>Metazoa</taxon>
        <taxon>Chordata</taxon>
        <taxon>Craniata</taxon>
        <taxon>Vertebrata</taxon>
        <taxon>Euteleostomi</taxon>
        <taxon>Mammalia</taxon>
        <taxon>Eutheria</taxon>
        <taxon>Euarchontoglires</taxon>
        <taxon>Primates</taxon>
        <taxon>Haplorrhini</taxon>
        <taxon>Catarrhini</taxon>
        <taxon>Cercopithecidae</taxon>
        <taxon>Cercopithecinae</taxon>
        <taxon>Theropithecus</taxon>
    </lineage>
</organism>
<dbReference type="PROSITE" id="PS00290">
    <property type="entry name" value="IG_MHC"/>
    <property type="match status" value="1"/>
</dbReference>